<reference evidence="1" key="1">
    <citation type="submission" date="2014-11" db="EMBL/GenBank/DDBJ databases">
        <authorList>
            <person name="Otto D Thomas"/>
            <person name="Naeem Raeece"/>
        </authorList>
    </citation>
    <scope>NUCLEOTIDE SEQUENCE</scope>
</reference>
<feature type="non-terminal residue" evidence="1">
    <location>
        <position position="1"/>
    </location>
</feature>
<proteinExistence type="predicted"/>
<dbReference type="VEuPathDB" id="CryptoDB:Cvel_34922"/>
<gene>
    <name evidence="1" type="ORF">Cvel_34922</name>
</gene>
<dbReference type="EMBL" id="CDMZ01004797">
    <property type="protein sequence ID" value="CEM50935.1"/>
    <property type="molecule type" value="Genomic_DNA"/>
</dbReference>
<evidence type="ECO:0000313" key="1">
    <source>
        <dbReference type="EMBL" id="CEM50935.1"/>
    </source>
</evidence>
<sequence length="238" mass="27412">QKSLRQQLIRLGREGQIWKEIDSFFINECKALVKGWDGEDETVSGLLGSEALRILEKWEGLMQKAGFGAGTPLYKGWEGFAKAIEILRSEDGGVTQKDAFHLHIDNCVKALLEIRVRDREALAATLHGFQSHFSQWLTPDFVQKWGMTPWEVFRCESIEHLNKRFKRLFLQTTMGGGNAQQQREVCVRMQEGHELQQIGHQIKTSQEYARQAAVYLRNVIQEERLEEGDILDDPERDV</sequence>
<dbReference type="AlphaFoldDB" id="A0A0G4I299"/>
<accession>A0A0G4I299</accession>
<organism evidence="1">
    <name type="scientific">Chromera velia CCMP2878</name>
    <dbReference type="NCBI Taxonomy" id="1169474"/>
    <lineage>
        <taxon>Eukaryota</taxon>
        <taxon>Sar</taxon>
        <taxon>Alveolata</taxon>
        <taxon>Colpodellida</taxon>
        <taxon>Chromeraceae</taxon>
        <taxon>Chromera</taxon>
    </lineage>
</organism>
<protein>
    <submittedName>
        <fullName evidence="1">Uncharacterized protein</fullName>
    </submittedName>
</protein>
<name>A0A0G4I299_9ALVE</name>